<comment type="caution">
    <text evidence="1">The sequence shown here is derived from an EMBL/GenBank/DDBJ whole genome shotgun (WGS) entry which is preliminary data.</text>
</comment>
<protein>
    <submittedName>
        <fullName evidence="1">Uncharacterized protein</fullName>
    </submittedName>
</protein>
<dbReference type="AlphaFoldDB" id="A0A444HEG7"/>
<organism evidence="1 2">
    <name type="scientific">Flavobacterium cerinum</name>
    <dbReference type="NCBI Taxonomy" id="2502784"/>
    <lineage>
        <taxon>Bacteria</taxon>
        <taxon>Pseudomonadati</taxon>
        <taxon>Bacteroidota</taxon>
        <taxon>Flavobacteriia</taxon>
        <taxon>Flavobacteriales</taxon>
        <taxon>Flavobacteriaceae</taxon>
        <taxon>Flavobacterium</taxon>
    </lineage>
</organism>
<evidence type="ECO:0000313" key="1">
    <source>
        <dbReference type="EMBL" id="RWX03388.1"/>
    </source>
</evidence>
<sequence length="149" mass="17563">METLFIPANKKQKQLIHVNIPKDVKEEWVQWATNDIKKISCNDLSFDQANKILEQNKIKPVKLDYRAHFDKDNARHRYVLSLCIQYGWSKRGRVATHADLDKLNEWMHSTLCPVQKPLKDMNKEDLDKFIGALESMTTKRWSKPKKSKL</sequence>
<gene>
    <name evidence="1" type="ORF">EPI11_00215</name>
</gene>
<reference evidence="1 2" key="1">
    <citation type="submission" date="2019-01" db="EMBL/GenBank/DDBJ databases">
        <title>Flavobacterium sp. nov.,isolated from freshwater.</title>
        <authorList>
            <person name="Zhang R."/>
            <person name="Du Z.-J."/>
        </authorList>
    </citation>
    <scope>NUCLEOTIDE SEQUENCE [LARGE SCALE GENOMIC DNA]</scope>
    <source>
        <strain evidence="1 2">1E403</strain>
    </source>
</reference>
<dbReference type="RefSeq" id="WP_128387944.1">
    <property type="nucleotide sequence ID" value="NZ_SBII01000001.1"/>
</dbReference>
<evidence type="ECO:0000313" key="2">
    <source>
        <dbReference type="Proteomes" id="UP000287527"/>
    </source>
</evidence>
<accession>A0A444HEG7</accession>
<keyword evidence="2" id="KW-1185">Reference proteome</keyword>
<name>A0A444HEG7_9FLAO</name>
<proteinExistence type="predicted"/>
<dbReference type="EMBL" id="SBII01000001">
    <property type="protein sequence ID" value="RWX03388.1"/>
    <property type="molecule type" value="Genomic_DNA"/>
</dbReference>
<dbReference type="Proteomes" id="UP000287527">
    <property type="component" value="Unassembled WGS sequence"/>
</dbReference>
<dbReference type="OrthoDB" id="1150496at2"/>